<proteinExistence type="predicted"/>
<evidence type="ECO:0000313" key="1">
    <source>
        <dbReference type="EMBL" id="GES92542.1"/>
    </source>
</evidence>
<organism evidence="1 2">
    <name type="scientific">Rhizophagus clarus</name>
    <dbReference type="NCBI Taxonomy" id="94130"/>
    <lineage>
        <taxon>Eukaryota</taxon>
        <taxon>Fungi</taxon>
        <taxon>Fungi incertae sedis</taxon>
        <taxon>Mucoromycota</taxon>
        <taxon>Glomeromycotina</taxon>
        <taxon>Glomeromycetes</taxon>
        <taxon>Glomerales</taxon>
        <taxon>Glomeraceae</taxon>
        <taxon>Rhizophagus</taxon>
    </lineage>
</organism>
<name>A0A8H3QV35_9GLOM</name>
<accession>A0A8H3QV35</accession>
<sequence length="194" mass="22606">MTNQVLDQLIIKLTKIWNKNLLIKQDNILQGLRYVIDNGYDARFSEGISNCIKSILKNEQLICLSKGWYISAPSHHITSLKEYDMIEQELENAYRHYLNKETAISFKILEYYDMISYTILQEDDVNIDISIHVGNDIDILVEDDNGIGNREYALIRGIFTHKANDNKKYAFFILDWYYNTGRTDSLTGCKIYGL</sequence>
<protein>
    <submittedName>
        <fullName evidence="1">Uncharacterized protein</fullName>
    </submittedName>
</protein>
<dbReference type="AlphaFoldDB" id="A0A8H3QV35"/>
<dbReference type="OrthoDB" id="2433275at2759"/>
<dbReference type="Proteomes" id="UP000615446">
    <property type="component" value="Unassembled WGS sequence"/>
</dbReference>
<reference evidence="1" key="1">
    <citation type="submission" date="2019-10" db="EMBL/GenBank/DDBJ databases">
        <title>Conservation and host-specific expression of non-tandemly repeated heterogenous ribosome RNA gene in arbuscular mycorrhizal fungi.</title>
        <authorList>
            <person name="Maeda T."/>
            <person name="Kobayashi Y."/>
            <person name="Nakagawa T."/>
            <person name="Ezawa T."/>
            <person name="Yamaguchi K."/>
            <person name="Bino T."/>
            <person name="Nishimoto Y."/>
            <person name="Shigenobu S."/>
            <person name="Kawaguchi M."/>
        </authorList>
    </citation>
    <scope>NUCLEOTIDE SEQUENCE</scope>
    <source>
        <strain evidence="1">HR1</strain>
    </source>
</reference>
<comment type="caution">
    <text evidence="1">The sequence shown here is derived from an EMBL/GenBank/DDBJ whole genome shotgun (WGS) entry which is preliminary data.</text>
</comment>
<evidence type="ECO:0000313" key="2">
    <source>
        <dbReference type="Proteomes" id="UP000615446"/>
    </source>
</evidence>
<gene>
    <name evidence="1" type="ORF">RCL2_001931600</name>
</gene>
<dbReference type="EMBL" id="BLAL01000215">
    <property type="protein sequence ID" value="GES92542.1"/>
    <property type="molecule type" value="Genomic_DNA"/>
</dbReference>